<dbReference type="EMBL" id="JAXABG010000004">
    <property type="protein sequence ID" value="MDX7082540.1"/>
    <property type="molecule type" value="Genomic_DNA"/>
</dbReference>
<protein>
    <submittedName>
        <fullName evidence="1">Uncharacterized protein</fullName>
    </submittedName>
</protein>
<comment type="caution">
    <text evidence="1">The sequence shown here is derived from an EMBL/GenBank/DDBJ whole genome shotgun (WGS) entry which is preliminary data.</text>
</comment>
<dbReference type="RefSeq" id="WP_319857101.1">
    <property type="nucleotide sequence ID" value="NZ_JAXABG010000004.1"/>
</dbReference>
<dbReference type="InterPro" id="IPR058601">
    <property type="entry name" value="Phage_phiTE_015-like"/>
</dbReference>
<proteinExistence type="predicted"/>
<organism evidence="1 2">
    <name type="scientific">Serratia marcescens</name>
    <dbReference type="NCBI Taxonomy" id="615"/>
    <lineage>
        <taxon>Bacteria</taxon>
        <taxon>Pseudomonadati</taxon>
        <taxon>Pseudomonadota</taxon>
        <taxon>Gammaproteobacteria</taxon>
        <taxon>Enterobacterales</taxon>
        <taxon>Yersiniaceae</taxon>
        <taxon>Serratia</taxon>
    </lineage>
</organism>
<gene>
    <name evidence="1" type="ORF">SJ435_09090</name>
</gene>
<name>A0ABD5IES5_SERMA</name>
<accession>A0ABD5IES5</accession>
<reference evidence="1 2" key="1">
    <citation type="submission" date="2023-11" db="EMBL/GenBank/DDBJ databases">
        <title>Detection of rare carbapenemases in Enterobacterales - comparison of two colorimetric and two CIM-based carbapenemase assays.</title>
        <authorList>
            <person name="Schaffarczyk L."/>
            <person name="Noster J."/>
            <person name="Stelzer Y."/>
            <person name="Sattler J."/>
            <person name="Gatermann S."/>
            <person name="Hamprecht A."/>
        </authorList>
    </citation>
    <scope>NUCLEOTIDE SEQUENCE [LARGE SCALE GENOMIC DNA]</scope>
    <source>
        <strain evidence="1 2">CIM-Carb-136</strain>
    </source>
</reference>
<evidence type="ECO:0000313" key="2">
    <source>
        <dbReference type="Proteomes" id="UP001275057"/>
    </source>
</evidence>
<sequence length="124" mass="14756">MDKLHEEKLRAEFEKQIREDLLFDDEELEWQPERNCYAIYGVHLAWWGYRASRVNLVVELPEPHAHLIWIQAGHAPDDYWDDVEISRSEEDKCCDGSDRYEVYAKWQVDELFRSIGLSIKGDEA</sequence>
<evidence type="ECO:0000313" key="1">
    <source>
        <dbReference type="EMBL" id="MDX7082540.1"/>
    </source>
</evidence>
<dbReference type="Proteomes" id="UP001275057">
    <property type="component" value="Unassembled WGS sequence"/>
</dbReference>
<dbReference type="Pfam" id="PF26207">
    <property type="entry name" value="Phage_phiTE_015"/>
    <property type="match status" value="1"/>
</dbReference>
<dbReference type="AlphaFoldDB" id="A0ABD5IES5"/>